<comment type="caution">
    <text evidence="1">The sequence shown here is derived from an EMBL/GenBank/DDBJ whole genome shotgun (WGS) entry which is preliminary data.</text>
</comment>
<reference evidence="1" key="1">
    <citation type="submission" date="2022-04" db="EMBL/GenBank/DDBJ databases">
        <title>Jade perch genome.</title>
        <authorList>
            <person name="Chao B."/>
        </authorList>
    </citation>
    <scope>NUCLEOTIDE SEQUENCE</scope>
    <source>
        <strain evidence="1">CB-2022</strain>
    </source>
</reference>
<protein>
    <submittedName>
        <fullName evidence="1">Uncharacterized protein</fullName>
    </submittedName>
</protein>
<evidence type="ECO:0000313" key="1">
    <source>
        <dbReference type="EMBL" id="KAI3368729.1"/>
    </source>
</evidence>
<evidence type="ECO:0000313" key="2">
    <source>
        <dbReference type="Proteomes" id="UP000831701"/>
    </source>
</evidence>
<organism evidence="1 2">
    <name type="scientific">Scortum barcoo</name>
    <name type="common">barcoo grunter</name>
    <dbReference type="NCBI Taxonomy" id="214431"/>
    <lineage>
        <taxon>Eukaryota</taxon>
        <taxon>Metazoa</taxon>
        <taxon>Chordata</taxon>
        <taxon>Craniata</taxon>
        <taxon>Vertebrata</taxon>
        <taxon>Euteleostomi</taxon>
        <taxon>Actinopterygii</taxon>
        <taxon>Neopterygii</taxon>
        <taxon>Teleostei</taxon>
        <taxon>Neoteleostei</taxon>
        <taxon>Acanthomorphata</taxon>
        <taxon>Eupercaria</taxon>
        <taxon>Centrarchiformes</taxon>
        <taxon>Terapontoidei</taxon>
        <taxon>Terapontidae</taxon>
        <taxon>Scortum</taxon>
    </lineage>
</organism>
<name>A0ACB8WLU1_9TELE</name>
<accession>A0ACB8WLU1</accession>
<gene>
    <name evidence="1" type="ORF">L3Q82_025714</name>
</gene>
<keyword evidence="2" id="KW-1185">Reference proteome</keyword>
<dbReference type="EMBL" id="CM041538">
    <property type="protein sequence ID" value="KAI3368729.1"/>
    <property type="molecule type" value="Genomic_DNA"/>
</dbReference>
<dbReference type="Proteomes" id="UP000831701">
    <property type="component" value="Chromosome 8"/>
</dbReference>
<sequence>MALWTAASPYLYLCFLLPFQACLYISKMPLRLSCLQGVNCWHDLDNTEYDCWPINSPNDYNMISCGGLEMAWVQRPPEKVTNGEEFNVSYTVTASDSFYEYTVRNKIFQFSNASEAKRFCHEHDCPANWNNANEMNCCVYHANIHSCPLGLMKQGGICGPWIPDDGKIVTHTVSKAGKISQKYWTSKVVLIHVGVTSVIAHIKIGQMHAALESKVLVVSAQVCGDDVCELEENCLNCPADCGICPMSIAIKVAIGLPVALFSSGFILTMVWLQYQKQRMFWDESWIINYKSIIFGKMSDTAVVQRRCKLCYMGPGSTTSLQRMKSNSSVSQTTDVTVCTAVNTSFKQGFIQRGIYDGRTVAVKLIQNKHFTLSKTIRKEVKEVRLSFATDIARGMAYLHQHKMFHGRLHSRNCIIDDRWVCKISDYGLPAYRKEDCDNVSNGFNCGDVNRIYCAPEVLLGSTSNMTPAADVYSYSMILVEIATRSDLISDQAEGVRIDLMWRPPLPEVKAGKADTDCPSQGDYCELIKKCWCHNAAMRPTFEQVKKSLDKMNPHKVSPVDMMMNLMEKYSKHLEAIVAERTQDLLQEKQRTDRLLYSMLPKPVADDLRQGRTAEAQSFSNATVYFSDIVGFTQLSGASTPHQVVNFLNQLYTTFDDIIDNYDVYKVETIGDAYMVVSGVPQENGINHAGEIASMALDLVSVCHTFKIPHKPNTQLKIRAGIHSGPVVAGVVGTKMPRYCLFGDTVNTASRMESTSEALKIQVSGATADLLHTLRGYVLTCRGTLSVKAIFCIFDRHFLSSEVKDIRSSSIECRTPPLRQFSQSSLSYKSYMLSTFCTEHNVQECLSHISQEVSSLGLPPVWTESGSSSEMNVVAVLNCMYDLIQLHRRGLRTLENMEVEQLKTSSNVDYLQLTSTRLKEQLEVSKRENTGLLERERQLQLKVKSLQNYLKNEKEEVQKLQNIIASRASQYNHEMKRKEREFNKLKERLNQLLVDKKEKKQAIDVLNSIGRADGKRSLWKTEKTEAKHEGEMYKTLLSDYDTRQRELLLENAELKKVLQQMKKDIVSILSSKKPTLKDDKHQDDEKQADSQEEEEAFDSSKESVELYCVHAREKLTNSIRLQWRRLKSHVERLDSQASLAQMGESKNTGAVSREAHEEEMDRLKLEIQQCKDFIQTQQQLLQQQLSAPCDEETASLLSDCFMLQEKERLREEWKTLEEQRKIFERERRNFTEAAIRLSHERKAFEEDRATWLKHQFLNLSPFADSKKPPMSKSKSAFLISETKASAVSPPEKLIKRPSDTTSPTLRCVPLSSPSTANLHHTLCLIPENSSTKPKRKTEHGEESSVCFNENVPVQHQRWDDEDHSSHALSKDKNSSI</sequence>
<proteinExistence type="predicted"/>